<dbReference type="SUPFAM" id="SSF109604">
    <property type="entry name" value="HD-domain/PDEase-like"/>
    <property type="match status" value="1"/>
</dbReference>
<protein>
    <submittedName>
        <fullName evidence="1">Uncharacterized protein</fullName>
    </submittedName>
</protein>
<dbReference type="EMBL" id="JBHLWV010000021">
    <property type="protein sequence ID" value="MFC0315646.1"/>
    <property type="molecule type" value="Genomic_DNA"/>
</dbReference>
<evidence type="ECO:0000313" key="1">
    <source>
        <dbReference type="EMBL" id="MFC0315646.1"/>
    </source>
</evidence>
<gene>
    <name evidence="1" type="ORF">ACFFJD_12390</name>
</gene>
<dbReference type="PANTHER" id="PTHR21174">
    <property type="match status" value="1"/>
</dbReference>
<dbReference type="Proteomes" id="UP001589783">
    <property type="component" value="Unassembled WGS sequence"/>
</dbReference>
<comment type="caution">
    <text evidence="1">The sequence shown here is derived from an EMBL/GenBank/DDBJ whole genome shotgun (WGS) entry which is preliminary data.</text>
</comment>
<dbReference type="RefSeq" id="WP_382364562.1">
    <property type="nucleotide sequence ID" value="NZ_JBHLWV010000021.1"/>
</dbReference>
<dbReference type="InterPro" id="IPR009218">
    <property type="entry name" value="HD_phosphohydro"/>
</dbReference>
<keyword evidence="2" id="KW-1185">Reference proteome</keyword>
<organism evidence="1 2">
    <name type="scientific">Gordonia phosphorivorans</name>
    <dbReference type="NCBI Taxonomy" id="1056982"/>
    <lineage>
        <taxon>Bacteria</taxon>
        <taxon>Bacillati</taxon>
        <taxon>Actinomycetota</taxon>
        <taxon>Actinomycetes</taxon>
        <taxon>Mycobacteriales</taxon>
        <taxon>Gordoniaceae</taxon>
        <taxon>Gordonia</taxon>
    </lineage>
</organism>
<accession>A0ABV6H9T3</accession>
<proteinExistence type="predicted"/>
<sequence>MELTLRHHPEPDDRNGIALSDADFAVLGAEPQRYAEYAANVRAEFHEVPDEYFRPARSELLAEFLTRDEIFASEPAQQRWEATARTNLAREIEALTPS</sequence>
<dbReference type="PANTHER" id="PTHR21174:SF0">
    <property type="entry name" value="HD PHOSPHOHYDROLASE FAMILY PROTEIN-RELATED"/>
    <property type="match status" value="1"/>
</dbReference>
<evidence type="ECO:0000313" key="2">
    <source>
        <dbReference type="Proteomes" id="UP001589783"/>
    </source>
</evidence>
<reference evidence="1 2" key="1">
    <citation type="submission" date="2024-09" db="EMBL/GenBank/DDBJ databases">
        <authorList>
            <person name="Sun Q."/>
            <person name="Mori K."/>
        </authorList>
    </citation>
    <scope>NUCLEOTIDE SEQUENCE [LARGE SCALE GENOMIC DNA]</scope>
    <source>
        <strain evidence="1 2">CCM 7957</strain>
    </source>
</reference>
<name>A0ABV6H9T3_9ACTN</name>